<dbReference type="EMBL" id="AP024086">
    <property type="protein sequence ID" value="BCL59967.1"/>
    <property type="molecule type" value="Genomic_DNA"/>
</dbReference>
<dbReference type="Proteomes" id="UP000826725">
    <property type="component" value="Chromosome"/>
</dbReference>
<reference evidence="1" key="1">
    <citation type="submission" date="2020-09" db="EMBL/GenBank/DDBJ databases">
        <title>Desulfogranum mesoprofundum gen. nov., sp. nov., a novel mesophilic, sulfate-reducing chemolithoautotroph isolated from a deep-sea hydrothermal vent chimney in the Suiyo Seamount.</title>
        <authorList>
            <person name="Hashimoto Y."/>
            <person name="Nakagawa S."/>
        </authorList>
    </citation>
    <scope>NUCLEOTIDE SEQUENCE</scope>
    <source>
        <strain evidence="1">KT2</strain>
    </source>
</reference>
<dbReference type="AlphaFoldDB" id="A0A8D5FE82"/>
<evidence type="ECO:0000313" key="2">
    <source>
        <dbReference type="Proteomes" id="UP000826725"/>
    </source>
</evidence>
<evidence type="ECO:0000313" key="1">
    <source>
        <dbReference type="EMBL" id="BCL59967.1"/>
    </source>
</evidence>
<organism evidence="1 2">
    <name type="scientific">Desulfomarina profundi</name>
    <dbReference type="NCBI Taxonomy" id="2772557"/>
    <lineage>
        <taxon>Bacteria</taxon>
        <taxon>Pseudomonadati</taxon>
        <taxon>Thermodesulfobacteriota</taxon>
        <taxon>Desulfobulbia</taxon>
        <taxon>Desulfobulbales</taxon>
        <taxon>Desulfobulbaceae</taxon>
        <taxon>Desulfomarina</taxon>
    </lineage>
</organism>
<protein>
    <submittedName>
        <fullName evidence="1">Uncharacterized protein</fullName>
    </submittedName>
</protein>
<dbReference type="KEGG" id="dbk:DGMP_06600"/>
<dbReference type="RefSeq" id="WP_228856142.1">
    <property type="nucleotide sequence ID" value="NZ_AP024086.1"/>
</dbReference>
<proteinExistence type="predicted"/>
<sequence>MNRTFADMLNSRLAELTSGLLFDYQPDNSTGSRPITITESMLADPSRDEPEGSEFPFVRWAIYRGSFDYRRPAPFKVVVDGAIWTAGNITDGTRDIQTLTVALGKITEKRGFPPYRLKTPIDFVTGNPARGHEGIQPHPWYYTRLYLEFLVPWHREE</sequence>
<name>A0A8D5FE82_9BACT</name>
<keyword evidence="2" id="KW-1185">Reference proteome</keyword>
<accession>A0A8D5FE82</accession>
<gene>
    <name evidence="1" type="ORF">DGMP_06600</name>
</gene>